<evidence type="ECO:0008006" key="4">
    <source>
        <dbReference type="Google" id="ProtNLM"/>
    </source>
</evidence>
<dbReference type="PANTHER" id="PTHR20883:SF51">
    <property type="entry name" value="PHYTANOYL-COA HYDROXYLASE"/>
    <property type="match status" value="1"/>
</dbReference>
<organism evidence="2 3">
    <name type="scientific">Mytilus coruscus</name>
    <name type="common">Sea mussel</name>
    <dbReference type="NCBI Taxonomy" id="42192"/>
    <lineage>
        <taxon>Eukaryota</taxon>
        <taxon>Metazoa</taxon>
        <taxon>Spiralia</taxon>
        <taxon>Lophotrochozoa</taxon>
        <taxon>Mollusca</taxon>
        <taxon>Bivalvia</taxon>
        <taxon>Autobranchia</taxon>
        <taxon>Pteriomorphia</taxon>
        <taxon>Mytilida</taxon>
        <taxon>Mytiloidea</taxon>
        <taxon>Mytilidae</taxon>
        <taxon>Mytilinae</taxon>
        <taxon>Mytilus</taxon>
    </lineage>
</organism>
<dbReference type="AlphaFoldDB" id="A0A6J8AY27"/>
<reference evidence="2 3" key="1">
    <citation type="submission" date="2020-06" db="EMBL/GenBank/DDBJ databases">
        <authorList>
            <person name="Li R."/>
            <person name="Bekaert M."/>
        </authorList>
    </citation>
    <scope>NUCLEOTIDE SEQUENCE [LARGE SCALE GENOMIC DNA]</scope>
    <source>
        <strain evidence="3">wild</strain>
    </source>
</reference>
<name>A0A6J8AY27_MYTCO</name>
<dbReference type="OrthoDB" id="445007at2759"/>
<comment type="cofactor">
    <cofactor evidence="1">
        <name>Fe cation</name>
        <dbReference type="ChEBI" id="CHEBI:24875"/>
    </cofactor>
</comment>
<sequence>MNEYEYNASFEINDEIQQKFDEYGYILVRKLFEPEVINRIKEMVQNNEEMLKYKCDIPDKEGHMSSMIAWNQAGSDVSGMMARCERVVNLVEKCLGGEVYLYHSKFTMKWPKNGAGFHWHQDYGYWYDYGNLYPDMGTLFVAIDECTVENGCLQLLRGSNKCGRLDHTKDDGQFSPSNDRLEFLKKILPLEIVEMKPGDTVFFHCNVLHMSEINTSDKRRIGFPICYNRASNSPTKEHHHPPYSPISKVSNEDLFNCTNITDMTGKEFIDLANAATVKSQLTSFGKNGTN</sequence>
<gene>
    <name evidence="2" type="ORF">MCOR_12620</name>
</gene>
<evidence type="ECO:0000313" key="2">
    <source>
        <dbReference type="EMBL" id="CAC5375685.1"/>
    </source>
</evidence>
<dbReference type="Proteomes" id="UP000507470">
    <property type="component" value="Unassembled WGS sequence"/>
</dbReference>
<evidence type="ECO:0000256" key="1">
    <source>
        <dbReference type="ARBA" id="ARBA00001962"/>
    </source>
</evidence>
<dbReference type="SUPFAM" id="SSF51197">
    <property type="entry name" value="Clavaminate synthase-like"/>
    <property type="match status" value="1"/>
</dbReference>
<dbReference type="Gene3D" id="2.60.120.620">
    <property type="entry name" value="q2cbj1_9rhob like domain"/>
    <property type="match status" value="1"/>
</dbReference>
<dbReference type="EMBL" id="CACVKT020002154">
    <property type="protein sequence ID" value="CAC5375685.1"/>
    <property type="molecule type" value="Genomic_DNA"/>
</dbReference>
<dbReference type="InterPro" id="IPR008775">
    <property type="entry name" value="Phytyl_CoA_dOase-like"/>
</dbReference>
<proteinExistence type="predicted"/>
<evidence type="ECO:0000313" key="3">
    <source>
        <dbReference type="Proteomes" id="UP000507470"/>
    </source>
</evidence>
<dbReference type="Pfam" id="PF05721">
    <property type="entry name" value="PhyH"/>
    <property type="match status" value="1"/>
</dbReference>
<accession>A0A6J8AY27</accession>
<keyword evidence="3" id="KW-1185">Reference proteome</keyword>
<dbReference type="PANTHER" id="PTHR20883">
    <property type="entry name" value="PHYTANOYL-COA DIOXYGENASE DOMAIN CONTAINING 1"/>
    <property type="match status" value="1"/>
</dbReference>
<protein>
    <recommendedName>
        <fullName evidence="4">Phytanoyl-CoA dioxygenase family protein</fullName>
    </recommendedName>
</protein>